<feature type="domain" description="Endonuclease/exonuclease/phosphatase" evidence="1">
    <location>
        <begin position="45"/>
        <end position="292"/>
    </location>
</feature>
<keyword evidence="2" id="KW-0378">Hydrolase</keyword>
<dbReference type="InterPro" id="IPR050410">
    <property type="entry name" value="CCR4/nocturin_mRNA_transcr"/>
</dbReference>
<dbReference type="Gene3D" id="3.60.10.10">
    <property type="entry name" value="Endonuclease/exonuclease/phosphatase"/>
    <property type="match status" value="1"/>
</dbReference>
<dbReference type="EMBL" id="SOAW01000001">
    <property type="protein sequence ID" value="TDT33827.1"/>
    <property type="molecule type" value="Genomic_DNA"/>
</dbReference>
<dbReference type="GO" id="GO:0000175">
    <property type="term" value="F:3'-5'-RNA exonuclease activity"/>
    <property type="evidence" value="ECO:0007669"/>
    <property type="project" value="TreeGrafter"/>
</dbReference>
<dbReference type="PANTHER" id="PTHR12121:SF36">
    <property type="entry name" value="ENDONUCLEASE_EXONUCLEASE_PHOSPHATASE DOMAIN-CONTAINING PROTEIN"/>
    <property type="match status" value="1"/>
</dbReference>
<dbReference type="GO" id="GO:0004519">
    <property type="term" value="F:endonuclease activity"/>
    <property type="evidence" value="ECO:0007669"/>
    <property type="project" value="UniProtKB-KW"/>
</dbReference>
<dbReference type="Pfam" id="PF03372">
    <property type="entry name" value="Exo_endo_phos"/>
    <property type="match status" value="1"/>
</dbReference>
<accession>A0A4R7JB10</accession>
<organism evidence="2 3">
    <name type="scientific">Naumannella halotolerans</name>
    <dbReference type="NCBI Taxonomy" id="993414"/>
    <lineage>
        <taxon>Bacteria</taxon>
        <taxon>Bacillati</taxon>
        <taxon>Actinomycetota</taxon>
        <taxon>Actinomycetes</taxon>
        <taxon>Propionibacteriales</taxon>
        <taxon>Propionibacteriaceae</taxon>
        <taxon>Naumannella</taxon>
    </lineage>
</organism>
<dbReference type="RefSeq" id="WP_133754276.1">
    <property type="nucleotide sequence ID" value="NZ_CP171129.1"/>
</dbReference>
<sequence>MPPIDRRRILIGGAAAGAAALALGATDTAAADSRRRHRGRGLQVMSYNIRQDTGQTQPGEDDYWPEREPVLIKLLRQEEPGLLGVQEAQFNQLASIEEALPDHRMIGYGRQGGSKDEYSAIFYDAQRFSVLEWDQFWLSDTPDLIGSTSWGNSVTRVVVWARLQDRRSRDEFIMINTHFDHQSEPARIRSAEAIIELAGEFDDLPVILTGDFNTPASQDSGSYRTLVVDGPFQDSWNEAKRRLSPEYGTFLGYEEPVVGNDRIDWVLTDHTITVEKAKINIYSRGGRFASDHAPVQAWLTFSE</sequence>
<protein>
    <submittedName>
        <fullName evidence="2">Endonuclease/exonuclease/phosphatase family metal-dependent hydrolase</fullName>
    </submittedName>
</protein>
<evidence type="ECO:0000259" key="1">
    <source>
        <dbReference type="Pfam" id="PF03372"/>
    </source>
</evidence>
<dbReference type="InterPro" id="IPR036691">
    <property type="entry name" value="Endo/exonu/phosph_ase_sf"/>
</dbReference>
<evidence type="ECO:0000313" key="3">
    <source>
        <dbReference type="Proteomes" id="UP000295371"/>
    </source>
</evidence>
<dbReference type="SUPFAM" id="SSF56219">
    <property type="entry name" value="DNase I-like"/>
    <property type="match status" value="1"/>
</dbReference>
<dbReference type="InterPro" id="IPR006311">
    <property type="entry name" value="TAT_signal"/>
</dbReference>
<gene>
    <name evidence="2" type="ORF">CLV29_1462</name>
</gene>
<proteinExistence type="predicted"/>
<evidence type="ECO:0000313" key="2">
    <source>
        <dbReference type="EMBL" id="TDT33827.1"/>
    </source>
</evidence>
<comment type="caution">
    <text evidence="2">The sequence shown here is derived from an EMBL/GenBank/DDBJ whole genome shotgun (WGS) entry which is preliminary data.</text>
</comment>
<keyword evidence="3" id="KW-1185">Reference proteome</keyword>
<keyword evidence="2" id="KW-0255">Endonuclease</keyword>
<dbReference type="CDD" id="cd09083">
    <property type="entry name" value="EEP-1"/>
    <property type="match status" value="1"/>
</dbReference>
<dbReference type="PROSITE" id="PS51318">
    <property type="entry name" value="TAT"/>
    <property type="match status" value="1"/>
</dbReference>
<dbReference type="Proteomes" id="UP000295371">
    <property type="component" value="Unassembled WGS sequence"/>
</dbReference>
<keyword evidence="2" id="KW-0540">Nuclease</keyword>
<dbReference type="OrthoDB" id="9793162at2"/>
<reference evidence="2 3" key="1">
    <citation type="submission" date="2019-03" db="EMBL/GenBank/DDBJ databases">
        <title>Genomic Encyclopedia of Archaeal and Bacterial Type Strains, Phase II (KMG-II): from individual species to whole genera.</title>
        <authorList>
            <person name="Goeker M."/>
        </authorList>
    </citation>
    <scope>NUCLEOTIDE SEQUENCE [LARGE SCALE GENOMIC DNA]</scope>
    <source>
        <strain evidence="2 3">DSM 24323</strain>
    </source>
</reference>
<dbReference type="PANTHER" id="PTHR12121">
    <property type="entry name" value="CARBON CATABOLITE REPRESSOR PROTEIN 4"/>
    <property type="match status" value="1"/>
</dbReference>
<keyword evidence="2" id="KW-0269">Exonuclease</keyword>
<name>A0A4R7JB10_9ACTN</name>
<dbReference type="InterPro" id="IPR005135">
    <property type="entry name" value="Endo/exonuclease/phosphatase"/>
</dbReference>
<dbReference type="AlphaFoldDB" id="A0A4R7JB10"/>